<keyword evidence="2" id="KW-0812">Transmembrane</keyword>
<feature type="region of interest" description="Disordered" evidence="1">
    <location>
        <begin position="43"/>
        <end position="64"/>
    </location>
</feature>
<dbReference type="Proteomes" id="UP000465112">
    <property type="component" value="Chromosome 7"/>
</dbReference>
<feature type="signal peptide" evidence="3">
    <location>
        <begin position="1"/>
        <end position="18"/>
    </location>
</feature>
<feature type="chain" id="PRO_5025368655" evidence="3">
    <location>
        <begin position="19"/>
        <end position="250"/>
    </location>
</feature>
<evidence type="ECO:0000313" key="4">
    <source>
        <dbReference type="EMBL" id="KAF1388281.1"/>
    </source>
</evidence>
<dbReference type="OrthoDB" id="10012075at2759"/>
<keyword evidence="2" id="KW-0472">Membrane</keyword>
<sequence length="250" mass="27469">MFVLIWATLLFSMIDTDASVGQTTVAGLNTTTEETGTQNVTYRTENSSVKEGETTVESTSSSGVREERNNCTIKNNVGDLLKNFFTAFYEHPQVIIAFLIGILLTATICCLTRKCHRKKPKSSGNVIETLEMATTEAGPLIDAADQSATGIDMEPKEVEYSDIDFHLLNRKSPTGANDTQETTETEYAEIKNKEMERQDNGGEGGEMLEGNEEEVMIGEDKETQECMSAEKQGGGDVMVYSNVKEIMGED</sequence>
<reference evidence="4 5" key="1">
    <citation type="submission" date="2019-06" db="EMBL/GenBank/DDBJ databases">
        <title>A chromosome-scale genome assembly of the European perch, Perca fluviatilis.</title>
        <authorList>
            <person name="Roques C."/>
            <person name="Zahm M."/>
            <person name="Cabau C."/>
            <person name="Klopp C."/>
            <person name="Bouchez O."/>
            <person name="Donnadieu C."/>
            <person name="Kuhl H."/>
            <person name="Gislard M."/>
            <person name="Guendouz S."/>
            <person name="Journot L."/>
            <person name="Haffray P."/>
            <person name="Bestin A."/>
            <person name="Morvezen R."/>
            <person name="Feron R."/>
            <person name="Wen M."/>
            <person name="Jouanno E."/>
            <person name="Herpin A."/>
            <person name="Schartl M."/>
            <person name="Postlethwait J."/>
            <person name="Schaerlinger B."/>
            <person name="Chardard D."/>
            <person name="Lecocq T."/>
            <person name="Poncet C."/>
            <person name="Jaffrelo L."/>
            <person name="Lampietro C."/>
            <person name="Guiguen Y."/>
        </authorList>
    </citation>
    <scope>NUCLEOTIDE SEQUENCE [LARGE SCALE GENOMIC DNA]</scope>
    <source>
        <tissue evidence="4">Blood</tissue>
    </source>
</reference>
<organism evidence="4 5">
    <name type="scientific">Perca fluviatilis</name>
    <name type="common">European perch</name>
    <dbReference type="NCBI Taxonomy" id="8168"/>
    <lineage>
        <taxon>Eukaryota</taxon>
        <taxon>Metazoa</taxon>
        <taxon>Chordata</taxon>
        <taxon>Craniata</taxon>
        <taxon>Vertebrata</taxon>
        <taxon>Euteleostomi</taxon>
        <taxon>Actinopterygii</taxon>
        <taxon>Neopterygii</taxon>
        <taxon>Teleostei</taxon>
        <taxon>Neoteleostei</taxon>
        <taxon>Acanthomorphata</taxon>
        <taxon>Eupercaria</taxon>
        <taxon>Perciformes</taxon>
        <taxon>Percoidei</taxon>
        <taxon>Percidae</taxon>
        <taxon>Percinae</taxon>
        <taxon>Perca</taxon>
    </lineage>
</organism>
<evidence type="ECO:0000313" key="5">
    <source>
        <dbReference type="Proteomes" id="UP000465112"/>
    </source>
</evidence>
<gene>
    <name evidence="4" type="ORF">PFLUV_G00088560</name>
</gene>
<evidence type="ECO:0000256" key="2">
    <source>
        <dbReference type="SAM" id="Phobius"/>
    </source>
</evidence>
<dbReference type="AlphaFoldDB" id="A0A6A5EGC2"/>
<evidence type="ECO:0000256" key="3">
    <source>
        <dbReference type="SAM" id="SignalP"/>
    </source>
</evidence>
<comment type="caution">
    <text evidence="4">The sequence shown here is derived from an EMBL/GenBank/DDBJ whole genome shotgun (WGS) entry which is preliminary data.</text>
</comment>
<evidence type="ECO:0000256" key="1">
    <source>
        <dbReference type="SAM" id="MobiDB-lite"/>
    </source>
</evidence>
<accession>A0A6A5EGC2</accession>
<keyword evidence="2" id="KW-1133">Transmembrane helix</keyword>
<protein>
    <submittedName>
        <fullName evidence="4">Uncharacterized protein</fullName>
    </submittedName>
</protein>
<feature type="transmembrane region" description="Helical" evidence="2">
    <location>
        <begin position="94"/>
        <end position="112"/>
    </location>
</feature>
<proteinExistence type="predicted"/>
<name>A0A6A5EGC2_PERFL</name>
<keyword evidence="3" id="KW-0732">Signal</keyword>
<keyword evidence="5" id="KW-1185">Reference proteome</keyword>
<dbReference type="EMBL" id="VHII01000007">
    <property type="protein sequence ID" value="KAF1388281.1"/>
    <property type="molecule type" value="Genomic_DNA"/>
</dbReference>